<keyword evidence="2" id="KW-0238">DNA-binding</keyword>
<protein>
    <submittedName>
        <fullName evidence="5">Site-specific integrase</fullName>
    </submittedName>
</protein>
<evidence type="ECO:0000259" key="4">
    <source>
        <dbReference type="PROSITE" id="PS51898"/>
    </source>
</evidence>
<dbReference type="InterPro" id="IPR011010">
    <property type="entry name" value="DNA_brk_join_enz"/>
</dbReference>
<dbReference type="PANTHER" id="PTHR30349:SF64">
    <property type="entry name" value="PROPHAGE INTEGRASE INTD-RELATED"/>
    <property type="match status" value="1"/>
</dbReference>
<dbReference type="Pfam" id="PF13102">
    <property type="entry name" value="Phage_int_SAM_5"/>
    <property type="match status" value="1"/>
</dbReference>
<keyword evidence="6" id="KW-1185">Reference proteome</keyword>
<dbReference type="InterPro" id="IPR025269">
    <property type="entry name" value="SAM-like_dom"/>
</dbReference>
<dbReference type="InterPro" id="IPR002104">
    <property type="entry name" value="Integrase_catalytic"/>
</dbReference>
<accession>A0ABS3SM76</accession>
<dbReference type="PANTHER" id="PTHR30349">
    <property type="entry name" value="PHAGE INTEGRASE-RELATED"/>
    <property type="match status" value="1"/>
</dbReference>
<dbReference type="EMBL" id="JAGEVG010000001">
    <property type="protein sequence ID" value="MBO3096813.1"/>
    <property type="molecule type" value="Genomic_DNA"/>
</dbReference>
<gene>
    <name evidence="5" type="ORF">J4051_00925</name>
</gene>
<name>A0ABS3SM76_9FLAO</name>
<evidence type="ECO:0000313" key="5">
    <source>
        <dbReference type="EMBL" id="MBO3096813.1"/>
    </source>
</evidence>
<dbReference type="InterPro" id="IPR013762">
    <property type="entry name" value="Integrase-like_cat_sf"/>
</dbReference>
<sequence>MATLKFVLNKSQHQKKVKSPESMLMLRYTHKKKVTYFTSHKNMRDEHWDAKNQKVKRSYSGSDRFNIYLSTIKQKVEDIVNGLLISGEDPATTYVKRLYNETKVEQLKKTQYTFFEYAEHYLQQSKKSKSEGTLKTYRTVLNQLIKYKQYSGIQLDWHNIDMDFYYDFQEFYTGVQGFLNNGFGRVIKNLKVILNDATDRGYNTHLMYRNKNFKTVREEVNNIYLTEDELKRMIDLDLSYNKSMERVRDLFIVGCYTGLRFSDFSRLKKENIIGETFKVKTIKTNEWVTIPLMDIVKNIMEKYKDNPNSLPKSCVNQTMNKHLKEIGRRAKINDTFLKVRTKGRNRQEISYRKYDLITTHTARRSFATNMFKRGVPSHVIMKITGHRTERAFLTYIKVSQDENAEIMLRFLSQSA</sequence>
<dbReference type="InterPro" id="IPR035386">
    <property type="entry name" value="Arm-DNA-bind_5"/>
</dbReference>
<dbReference type="Pfam" id="PF17293">
    <property type="entry name" value="Arm-DNA-bind_5"/>
    <property type="match status" value="1"/>
</dbReference>
<comment type="caution">
    <text evidence="5">The sequence shown here is derived from an EMBL/GenBank/DDBJ whole genome shotgun (WGS) entry which is preliminary data.</text>
</comment>
<evidence type="ECO:0000256" key="3">
    <source>
        <dbReference type="ARBA" id="ARBA00023172"/>
    </source>
</evidence>
<evidence type="ECO:0000313" key="6">
    <source>
        <dbReference type="Proteomes" id="UP000681315"/>
    </source>
</evidence>
<dbReference type="SUPFAM" id="SSF56349">
    <property type="entry name" value="DNA breaking-rejoining enzymes"/>
    <property type="match status" value="1"/>
</dbReference>
<dbReference type="InterPro" id="IPR050090">
    <property type="entry name" value="Tyrosine_recombinase_XerCD"/>
</dbReference>
<proteinExistence type="inferred from homology"/>
<dbReference type="Gene3D" id="1.10.443.10">
    <property type="entry name" value="Intergrase catalytic core"/>
    <property type="match status" value="1"/>
</dbReference>
<organism evidence="5 6">
    <name type="scientific">Gelidibacter pelagius</name>
    <dbReference type="NCBI Taxonomy" id="2819985"/>
    <lineage>
        <taxon>Bacteria</taxon>
        <taxon>Pseudomonadati</taxon>
        <taxon>Bacteroidota</taxon>
        <taxon>Flavobacteriia</taxon>
        <taxon>Flavobacteriales</taxon>
        <taxon>Flavobacteriaceae</taxon>
        <taxon>Gelidibacter</taxon>
    </lineage>
</organism>
<evidence type="ECO:0000256" key="1">
    <source>
        <dbReference type="ARBA" id="ARBA00008857"/>
    </source>
</evidence>
<comment type="similarity">
    <text evidence="1">Belongs to the 'phage' integrase family.</text>
</comment>
<dbReference type="Gene3D" id="1.10.150.130">
    <property type="match status" value="1"/>
</dbReference>
<dbReference type="Pfam" id="PF00589">
    <property type="entry name" value="Phage_integrase"/>
    <property type="match status" value="1"/>
</dbReference>
<dbReference type="PROSITE" id="PS51898">
    <property type="entry name" value="TYR_RECOMBINASE"/>
    <property type="match status" value="1"/>
</dbReference>
<dbReference type="CDD" id="cd01185">
    <property type="entry name" value="INTN1_C_like"/>
    <property type="match status" value="1"/>
</dbReference>
<feature type="domain" description="Tyr recombinase" evidence="4">
    <location>
        <begin position="220"/>
        <end position="408"/>
    </location>
</feature>
<dbReference type="InterPro" id="IPR010998">
    <property type="entry name" value="Integrase_recombinase_N"/>
</dbReference>
<evidence type="ECO:0000256" key="2">
    <source>
        <dbReference type="ARBA" id="ARBA00023125"/>
    </source>
</evidence>
<dbReference type="Proteomes" id="UP000681315">
    <property type="component" value="Unassembled WGS sequence"/>
</dbReference>
<keyword evidence="3" id="KW-0233">DNA recombination</keyword>
<reference evidence="5 6" key="1">
    <citation type="submission" date="2021-03" db="EMBL/GenBank/DDBJ databases">
        <title>Gelidibacter sp. nov., isolated from costal sediment.</title>
        <authorList>
            <person name="Lun K.-Y."/>
        </authorList>
    </citation>
    <scope>NUCLEOTIDE SEQUENCE [LARGE SCALE GENOMIC DNA]</scope>
    <source>
        <strain evidence="5 6">DF109</strain>
    </source>
</reference>
<dbReference type="RefSeq" id="WP_208231729.1">
    <property type="nucleotide sequence ID" value="NZ_JAGEVG010000001.1"/>
</dbReference>